<evidence type="ECO:0000256" key="3">
    <source>
        <dbReference type="ARBA" id="ARBA00023237"/>
    </source>
</evidence>
<evidence type="ECO:0000256" key="1">
    <source>
        <dbReference type="ARBA" id="ARBA00004442"/>
    </source>
</evidence>
<dbReference type="PRINTS" id="PR01021">
    <property type="entry name" value="OMPADOMAIN"/>
</dbReference>
<dbReference type="InterPro" id="IPR006665">
    <property type="entry name" value="OmpA-like"/>
</dbReference>
<sequence length="545" mass="62377">MCSFFLTLNGVSKNLRLLYQKHRVKKFSSTFIYNTPKTRGWTGFYANFRSYFRIVVKSFSGFRGIKKLSYFPAFHRAEFLYRKKWNTDIFDKMPEYEKNLSSYFVIKSVKNGALSSKKDIVKLFSNQFVLLLIYAVFLILLPIFSVGSQELNEIKGSRNQKPEKLKGSINTNLNEFGISLTDSGNVLYFYSKRENSIYTDLYKSTRVGDKWQQGEEIENLNSNYDDQSPFILNQEKGIIFSSNRDGSIEFQLSNGKTGVSRDLYFSKKIDSSWIKPIALPRTVNTEEIEENPFLFGNRLYFTRYPFGQVSEADIFVSVYRNKTWEKATSLPDPINTVYSEIAATISRDGKTIYFSSNRPGGFGGYDLYKSTLLANGDFSEPINLGPDINTAGDEAFYLEAADGSTFYFCRRSGHDYDIYSIVSNPFQELEKGKSISLDSIHFALGSYEILEDSFPILENLNSYLRENPGIKIRIIGHTDLNGDYQDNIILSHNRANAVKDYLVRKGIDSGRIVTDGKGSSEPIVPRKDPKTDYKNRRTEFQIVSP</sequence>
<dbReference type="SUPFAM" id="SSF103088">
    <property type="entry name" value="OmpA-like"/>
    <property type="match status" value="1"/>
</dbReference>
<name>A0A0E3B5V4_LEPBO</name>
<feature type="transmembrane region" description="Helical" evidence="6">
    <location>
        <begin position="128"/>
        <end position="147"/>
    </location>
</feature>
<organism evidence="8">
    <name type="scientific">Leptospira borgpetersenii serovar Ballum</name>
    <dbReference type="NCBI Taxonomy" id="280505"/>
    <lineage>
        <taxon>Bacteria</taxon>
        <taxon>Pseudomonadati</taxon>
        <taxon>Spirochaetota</taxon>
        <taxon>Spirochaetia</taxon>
        <taxon>Leptospirales</taxon>
        <taxon>Leptospiraceae</taxon>
        <taxon>Leptospira</taxon>
    </lineage>
</organism>
<dbReference type="PATRIC" id="fig|280505.15.peg.3899"/>
<dbReference type="Gene3D" id="3.30.1330.60">
    <property type="entry name" value="OmpA-like domain"/>
    <property type="match status" value="1"/>
</dbReference>
<dbReference type="Pfam" id="PF00691">
    <property type="entry name" value="OmpA"/>
    <property type="match status" value="1"/>
</dbReference>
<evidence type="ECO:0000313" key="9">
    <source>
        <dbReference type="Proteomes" id="UP000058857"/>
    </source>
</evidence>
<dbReference type="Pfam" id="PF07676">
    <property type="entry name" value="PD40"/>
    <property type="match status" value="3"/>
</dbReference>
<evidence type="ECO:0000259" key="7">
    <source>
        <dbReference type="PROSITE" id="PS51123"/>
    </source>
</evidence>
<keyword evidence="2 4" id="KW-0472">Membrane</keyword>
<comment type="subcellular location">
    <subcellularLocation>
        <location evidence="1">Cell outer membrane</location>
    </subcellularLocation>
</comment>
<feature type="region of interest" description="Disordered" evidence="5">
    <location>
        <begin position="515"/>
        <end position="545"/>
    </location>
</feature>
<keyword evidence="3" id="KW-0998">Cell outer membrane</keyword>
<protein>
    <submittedName>
        <fullName evidence="8">OmpA family protein</fullName>
    </submittedName>
</protein>
<keyword evidence="6" id="KW-1133">Transmembrane helix</keyword>
<accession>A0A0E3B5V4</accession>
<evidence type="ECO:0000256" key="2">
    <source>
        <dbReference type="ARBA" id="ARBA00023136"/>
    </source>
</evidence>
<dbReference type="InterPro" id="IPR006664">
    <property type="entry name" value="OMP_bac"/>
</dbReference>
<feature type="domain" description="OmpA-like" evidence="7">
    <location>
        <begin position="431"/>
        <end position="545"/>
    </location>
</feature>
<dbReference type="Proteomes" id="UP000058857">
    <property type="component" value="Chromosome 1"/>
</dbReference>
<dbReference type="PROSITE" id="PS51123">
    <property type="entry name" value="OMPA_2"/>
    <property type="match status" value="1"/>
</dbReference>
<evidence type="ECO:0000313" key="8">
    <source>
        <dbReference type="EMBL" id="ALO28155.1"/>
    </source>
</evidence>
<dbReference type="InterPro" id="IPR011042">
    <property type="entry name" value="6-blade_b-propeller_TolB-like"/>
</dbReference>
<dbReference type="PANTHER" id="PTHR30329:SF21">
    <property type="entry name" value="LIPOPROTEIN YIAD-RELATED"/>
    <property type="match status" value="1"/>
</dbReference>
<dbReference type="SUPFAM" id="SSF82171">
    <property type="entry name" value="DPP6 N-terminal domain-like"/>
    <property type="match status" value="1"/>
</dbReference>
<dbReference type="CDD" id="cd07185">
    <property type="entry name" value="OmpA_C-like"/>
    <property type="match status" value="1"/>
</dbReference>
<dbReference type="InterPro" id="IPR050330">
    <property type="entry name" value="Bact_OuterMem_StrucFunc"/>
</dbReference>
<evidence type="ECO:0000256" key="4">
    <source>
        <dbReference type="PROSITE-ProRule" id="PRU00473"/>
    </source>
</evidence>
<dbReference type="PANTHER" id="PTHR30329">
    <property type="entry name" value="STATOR ELEMENT OF FLAGELLAR MOTOR COMPLEX"/>
    <property type="match status" value="1"/>
</dbReference>
<dbReference type="RefSeq" id="WP_002739148.1">
    <property type="nucleotide sequence ID" value="NZ_CP012029.1"/>
</dbReference>
<keyword evidence="6" id="KW-0812">Transmembrane</keyword>
<dbReference type="InterPro" id="IPR011659">
    <property type="entry name" value="WD40"/>
</dbReference>
<evidence type="ECO:0000256" key="6">
    <source>
        <dbReference type="SAM" id="Phobius"/>
    </source>
</evidence>
<dbReference type="Gene3D" id="2.120.10.30">
    <property type="entry name" value="TolB, C-terminal domain"/>
    <property type="match status" value="1"/>
</dbReference>
<dbReference type="GO" id="GO:0009279">
    <property type="term" value="C:cell outer membrane"/>
    <property type="evidence" value="ECO:0007669"/>
    <property type="project" value="UniProtKB-SubCell"/>
</dbReference>
<reference evidence="8 9" key="1">
    <citation type="journal article" date="2015" name="PLoS Negl. Trop. Dis.">
        <title>Distribution of Plasmids in Distinct Leptospira Pathogenic Species.</title>
        <authorList>
            <person name="Wang Y."/>
            <person name="Zhuang X."/>
            <person name="Zhong Y."/>
            <person name="Zhang C."/>
            <person name="Zhang Y."/>
            <person name="Zeng L."/>
            <person name="Zhu Y."/>
            <person name="He P."/>
            <person name="Dong K."/>
            <person name="Pal U."/>
            <person name="Guo X."/>
            <person name="Qin J."/>
        </authorList>
    </citation>
    <scope>NUCLEOTIDE SEQUENCE [LARGE SCALE GENOMIC DNA]</scope>
    <source>
        <strain evidence="8 9">56604</strain>
    </source>
</reference>
<proteinExistence type="predicted"/>
<gene>
    <name evidence="8" type="ORF">LBBP_04006</name>
</gene>
<dbReference type="InterPro" id="IPR036737">
    <property type="entry name" value="OmpA-like_sf"/>
</dbReference>
<dbReference type="EMBL" id="CP012029">
    <property type="protein sequence ID" value="ALO28155.1"/>
    <property type="molecule type" value="Genomic_DNA"/>
</dbReference>
<evidence type="ECO:0000256" key="5">
    <source>
        <dbReference type="SAM" id="MobiDB-lite"/>
    </source>
</evidence>
<dbReference type="AlphaFoldDB" id="A0A0E3B5V4"/>
<feature type="compositionally biased region" description="Basic and acidic residues" evidence="5">
    <location>
        <begin position="524"/>
        <end position="539"/>
    </location>
</feature>